<dbReference type="GO" id="GO:0016787">
    <property type="term" value="F:hydrolase activity"/>
    <property type="evidence" value="ECO:0007669"/>
    <property type="project" value="UniProtKB-KW"/>
</dbReference>
<accession>A0A5N7A6I5</accession>
<dbReference type="SUPFAM" id="SSF56281">
    <property type="entry name" value="Metallo-hydrolase/oxidoreductase"/>
    <property type="match status" value="1"/>
</dbReference>
<dbReference type="Proteomes" id="UP000326268">
    <property type="component" value="Unassembled WGS sequence"/>
</dbReference>
<evidence type="ECO:0000256" key="5">
    <source>
        <dbReference type="ARBA" id="ARBA00022833"/>
    </source>
</evidence>
<evidence type="ECO:0000256" key="2">
    <source>
        <dbReference type="ARBA" id="ARBA00007749"/>
    </source>
</evidence>
<keyword evidence="4" id="KW-0378">Hydrolase</keyword>
<comment type="cofactor">
    <cofactor evidence="1">
        <name>Zn(2+)</name>
        <dbReference type="ChEBI" id="CHEBI:29105"/>
    </cofactor>
</comment>
<evidence type="ECO:0000313" key="6">
    <source>
        <dbReference type="EMBL" id="KAE8364709.1"/>
    </source>
</evidence>
<dbReference type="OrthoDB" id="10250730at2759"/>
<keyword evidence="5" id="KW-0862">Zinc</keyword>
<dbReference type="Gene3D" id="3.60.15.10">
    <property type="entry name" value="Ribonuclease Z/Hydroxyacylglutathione hydrolase-like"/>
    <property type="match status" value="2"/>
</dbReference>
<name>A0A5N7A6I5_9EURO</name>
<dbReference type="EMBL" id="ML737645">
    <property type="protein sequence ID" value="KAE8364709.1"/>
    <property type="molecule type" value="Genomic_DNA"/>
</dbReference>
<proteinExistence type="inferred from homology"/>
<evidence type="ECO:0000256" key="1">
    <source>
        <dbReference type="ARBA" id="ARBA00001947"/>
    </source>
</evidence>
<dbReference type="GO" id="GO:0046872">
    <property type="term" value="F:metal ion binding"/>
    <property type="evidence" value="ECO:0007669"/>
    <property type="project" value="UniProtKB-KW"/>
</dbReference>
<evidence type="ECO:0000313" key="7">
    <source>
        <dbReference type="Proteomes" id="UP000326268"/>
    </source>
</evidence>
<keyword evidence="7" id="KW-1185">Reference proteome</keyword>
<sequence length="197" mass="22164">MSWLISHKPSNTNIVFDLGIRQDTHNYPPALYERMQRLVRAEIPQEVFSSLQEANINPDSDIDTVIFSHLHYDHTGDPSRLGPGTKLIIGPGAKRFICVNAPGHPSGHLNLLVRAGLDERVYLTWDTTHDCAILAGMAHTAVYEDERTGIAKCAHEDKHISEEHISLARTLKESFHVEVILAHDSEWLAKNDSRFRG</sequence>
<dbReference type="InterPro" id="IPR036866">
    <property type="entry name" value="RibonucZ/Hydroxyglut_hydro"/>
</dbReference>
<dbReference type="PANTHER" id="PTHR42978">
    <property type="entry name" value="QUORUM-QUENCHING LACTONASE YTNP-RELATED-RELATED"/>
    <property type="match status" value="1"/>
</dbReference>
<protein>
    <recommendedName>
        <fullName evidence="8">Beta-lactamase-like protein</fullName>
    </recommendedName>
</protein>
<dbReference type="RefSeq" id="XP_031927790.1">
    <property type="nucleotide sequence ID" value="XM_032072531.1"/>
</dbReference>
<reference evidence="6 7" key="1">
    <citation type="submission" date="2019-04" db="EMBL/GenBank/DDBJ databases">
        <title>Friends and foes A comparative genomics studyof 23 Aspergillus species from section Flavi.</title>
        <authorList>
            <consortium name="DOE Joint Genome Institute"/>
            <person name="Kjaerbolling I."/>
            <person name="Vesth T."/>
            <person name="Frisvad J.C."/>
            <person name="Nybo J.L."/>
            <person name="Theobald S."/>
            <person name="Kildgaard S."/>
            <person name="Isbrandt T."/>
            <person name="Kuo A."/>
            <person name="Sato A."/>
            <person name="Lyhne E.K."/>
            <person name="Kogle M.E."/>
            <person name="Wiebenga A."/>
            <person name="Kun R.S."/>
            <person name="Lubbers R.J."/>
            <person name="Makela M.R."/>
            <person name="Barry K."/>
            <person name="Chovatia M."/>
            <person name="Clum A."/>
            <person name="Daum C."/>
            <person name="Haridas S."/>
            <person name="He G."/>
            <person name="LaButti K."/>
            <person name="Lipzen A."/>
            <person name="Mondo S."/>
            <person name="Riley R."/>
            <person name="Salamov A."/>
            <person name="Simmons B.A."/>
            <person name="Magnuson J.K."/>
            <person name="Henrissat B."/>
            <person name="Mortensen U.H."/>
            <person name="Larsen T.O."/>
            <person name="Devries R.P."/>
            <person name="Grigoriev I.V."/>
            <person name="Machida M."/>
            <person name="Baker S.E."/>
            <person name="Andersen M.R."/>
        </authorList>
    </citation>
    <scope>NUCLEOTIDE SEQUENCE [LARGE SCALE GENOMIC DNA]</scope>
    <source>
        <strain evidence="6 7">CBS 763.97</strain>
    </source>
</reference>
<keyword evidence="3" id="KW-0479">Metal-binding</keyword>
<evidence type="ECO:0000256" key="3">
    <source>
        <dbReference type="ARBA" id="ARBA00022723"/>
    </source>
</evidence>
<dbReference type="AlphaFoldDB" id="A0A5N7A6I5"/>
<dbReference type="PANTHER" id="PTHR42978:SF2">
    <property type="entry name" value="102 KBASES UNSTABLE REGION: FROM 1 TO 119443"/>
    <property type="match status" value="1"/>
</dbReference>
<comment type="similarity">
    <text evidence="2">Belongs to the metallo-beta-lactamase superfamily.</text>
</comment>
<organism evidence="6 7">
    <name type="scientific">Aspergillus caelatus</name>
    <dbReference type="NCBI Taxonomy" id="61420"/>
    <lineage>
        <taxon>Eukaryota</taxon>
        <taxon>Fungi</taxon>
        <taxon>Dikarya</taxon>
        <taxon>Ascomycota</taxon>
        <taxon>Pezizomycotina</taxon>
        <taxon>Eurotiomycetes</taxon>
        <taxon>Eurotiomycetidae</taxon>
        <taxon>Eurotiales</taxon>
        <taxon>Aspergillaceae</taxon>
        <taxon>Aspergillus</taxon>
        <taxon>Aspergillus subgen. Circumdati</taxon>
    </lineage>
</organism>
<gene>
    <name evidence="6" type="ORF">BDV27DRAFT_157561</name>
</gene>
<evidence type="ECO:0008006" key="8">
    <source>
        <dbReference type="Google" id="ProtNLM"/>
    </source>
</evidence>
<dbReference type="InterPro" id="IPR051013">
    <property type="entry name" value="MBL_superfamily_lactonases"/>
</dbReference>
<evidence type="ECO:0000256" key="4">
    <source>
        <dbReference type="ARBA" id="ARBA00022801"/>
    </source>
</evidence>
<dbReference type="GeneID" id="43656977"/>